<dbReference type="InterPro" id="IPR050553">
    <property type="entry name" value="Thioredoxin_ResA/DsbE_sf"/>
</dbReference>
<sequence length="184" mass="21294">MKLNKKNISNSIFVIILILFFIPNTRGMMQIFLTRIFSFSPGVVEVDDRTQVKSYDWKLHGVNTESINFNEAKNKVILVNYWATWCPPCIAEMPSLQELYNDYKDDVVFLFVTTDDDPELNKFMKNKNYNYPIYRSLSEAPKPFDGTSLPTTYLIDKNGTIVIDKIGAADWNSNKVRKTIDDLL</sequence>
<reference evidence="2 3" key="1">
    <citation type="submission" date="2019-06" db="EMBL/GenBank/DDBJ databases">
        <authorList>
            <person name="Meng X."/>
        </authorList>
    </citation>
    <scope>NUCLEOTIDE SEQUENCE [LARGE SCALE GENOMIC DNA]</scope>
    <source>
        <strain evidence="2 3">M625</strain>
    </source>
</reference>
<dbReference type="SUPFAM" id="SSF52833">
    <property type="entry name" value="Thioredoxin-like"/>
    <property type="match status" value="1"/>
</dbReference>
<name>A0A504JBU1_9FLAO</name>
<dbReference type="AlphaFoldDB" id="A0A504JBU1"/>
<dbReference type="EMBL" id="VFWZ01000004">
    <property type="protein sequence ID" value="TPN85338.1"/>
    <property type="molecule type" value="Genomic_DNA"/>
</dbReference>
<dbReference type="PANTHER" id="PTHR42852">
    <property type="entry name" value="THIOL:DISULFIDE INTERCHANGE PROTEIN DSBE"/>
    <property type="match status" value="1"/>
</dbReference>
<evidence type="ECO:0000313" key="3">
    <source>
        <dbReference type="Proteomes" id="UP000315540"/>
    </source>
</evidence>
<feature type="domain" description="Thioredoxin" evidence="1">
    <location>
        <begin position="48"/>
        <end position="184"/>
    </location>
</feature>
<dbReference type="CDD" id="cd02966">
    <property type="entry name" value="TlpA_like_family"/>
    <property type="match status" value="1"/>
</dbReference>
<comment type="caution">
    <text evidence="2">The sequence shown here is derived from an EMBL/GenBank/DDBJ whole genome shotgun (WGS) entry which is preliminary data.</text>
</comment>
<keyword evidence="3" id="KW-1185">Reference proteome</keyword>
<dbReference type="GO" id="GO:0016491">
    <property type="term" value="F:oxidoreductase activity"/>
    <property type="evidence" value="ECO:0007669"/>
    <property type="project" value="InterPro"/>
</dbReference>
<dbReference type="Pfam" id="PF08534">
    <property type="entry name" value="Redoxin"/>
    <property type="match status" value="1"/>
</dbReference>
<dbReference type="Proteomes" id="UP000315540">
    <property type="component" value="Unassembled WGS sequence"/>
</dbReference>
<dbReference type="InterPro" id="IPR036249">
    <property type="entry name" value="Thioredoxin-like_sf"/>
</dbReference>
<gene>
    <name evidence="2" type="ORF">FHK87_15080</name>
</gene>
<dbReference type="InterPro" id="IPR013766">
    <property type="entry name" value="Thioredoxin_domain"/>
</dbReference>
<dbReference type="Gene3D" id="3.40.30.10">
    <property type="entry name" value="Glutaredoxin"/>
    <property type="match status" value="1"/>
</dbReference>
<organism evidence="2 3">
    <name type="scientific">Aquimarina algicola</name>
    <dbReference type="NCBI Taxonomy" id="2589995"/>
    <lineage>
        <taxon>Bacteria</taxon>
        <taxon>Pseudomonadati</taxon>
        <taxon>Bacteroidota</taxon>
        <taxon>Flavobacteriia</taxon>
        <taxon>Flavobacteriales</taxon>
        <taxon>Flavobacteriaceae</taxon>
        <taxon>Aquimarina</taxon>
    </lineage>
</organism>
<dbReference type="OrthoDB" id="9815205at2"/>
<dbReference type="PROSITE" id="PS51352">
    <property type="entry name" value="THIOREDOXIN_2"/>
    <property type="match status" value="1"/>
</dbReference>
<dbReference type="PANTHER" id="PTHR42852:SF13">
    <property type="entry name" value="PROTEIN DIPZ"/>
    <property type="match status" value="1"/>
</dbReference>
<protein>
    <submittedName>
        <fullName evidence="2">Redoxin domain-containing protein</fullName>
    </submittedName>
</protein>
<evidence type="ECO:0000259" key="1">
    <source>
        <dbReference type="PROSITE" id="PS51352"/>
    </source>
</evidence>
<evidence type="ECO:0000313" key="2">
    <source>
        <dbReference type="EMBL" id="TPN85338.1"/>
    </source>
</evidence>
<accession>A0A504JBU1</accession>
<dbReference type="InterPro" id="IPR013740">
    <property type="entry name" value="Redoxin"/>
</dbReference>
<proteinExistence type="predicted"/>